<dbReference type="AlphaFoldDB" id="A0A4V2QBA8"/>
<accession>A0A4V2QBA8</accession>
<evidence type="ECO:0000259" key="1">
    <source>
        <dbReference type="Pfam" id="PF13280"/>
    </source>
</evidence>
<name>A0A4V2QBA8_9FIRM</name>
<protein>
    <submittedName>
        <fullName evidence="2">Putative DNA-binding transcriptional regulator YafY</fullName>
    </submittedName>
</protein>
<proteinExistence type="predicted"/>
<dbReference type="GO" id="GO:0003677">
    <property type="term" value="F:DNA binding"/>
    <property type="evidence" value="ECO:0007669"/>
    <property type="project" value="UniProtKB-KW"/>
</dbReference>
<keyword evidence="3" id="KW-1185">Reference proteome</keyword>
<dbReference type="Pfam" id="PF13280">
    <property type="entry name" value="WYL"/>
    <property type="match status" value="1"/>
</dbReference>
<dbReference type="SUPFAM" id="SSF46785">
    <property type="entry name" value="Winged helix' DNA-binding domain"/>
    <property type="match status" value="1"/>
</dbReference>
<dbReference type="RefSeq" id="WP_031389945.1">
    <property type="nucleotide sequence ID" value="NZ_JPNB01000001.1"/>
</dbReference>
<feature type="domain" description="WYL" evidence="1">
    <location>
        <begin position="144"/>
        <end position="217"/>
    </location>
</feature>
<keyword evidence="2" id="KW-0238">DNA-binding</keyword>
<dbReference type="PANTHER" id="PTHR34580:SF1">
    <property type="entry name" value="PROTEIN PAFC"/>
    <property type="match status" value="1"/>
</dbReference>
<reference evidence="2 3" key="1">
    <citation type="submission" date="2019-03" db="EMBL/GenBank/DDBJ databases">
        <title>Genomic Encyclopedia of Type Strains, Phase IV (KMG-IV): sequencing the most valuable type-strain genomes for metagenomic binning, comparative biology and taxonomic classification.</title>
        <authorList>
            <person name="Goeker M."/>
        </authorList>
    </citation>
    <scope>NUCLEOTIDE SEQUENCE [LARGE SCALE GENOMIC DNA]</scope>
    <source>
        <strain evidence="2 3">DSM 100556</strain>
    </source>
</reference>
<dbReference type="OrthoDB" id="9772503at2"/>
<dbReference type="EMBL" id="SLUO01000014">
    <property type="protein sequence ID" value="TCL55712.1"/>
    <property type="molecule type" value="Genomic_DNA"/>
</dbReference>
<sequence length="331" mass="38363">MPKSSEQKLKLLYITRILNEQTDEEHPMPTKMLIDELAKYGVTAERKSIYSDISLLVKFGYNIVYTKVKRGGGYFLAEREFELPELKLLVDAVQSSRFITAKKSRELIEKLEYLAGQHDAGQLRRQVYVAGRIKAENESIYYNIDHIHRAIQENIQISFQYLDWTLEKKLKPRKEGVKYCISPWALTWQDENYYLIAYDKHADKIKHYRVDKMGGIELLPGEPREGIGSFGRFDIGAYTNKTFGMFSGEEVTVALQMPDRLLGVVVDRFGKDVDLKKTKRSTFSVRVKVAVSEQFFGWVTGLGAEVRLLSPPSVVMQYEEYLKKIIEQYER</sequence>
<dbReference type="PANTHER" id="PTHR34580">
    <property type="match status" value="1"/>
</dbReference>
<evidence type="ECO:0000313" key="2">
    <source>
        <dbReference type="EMBL" id="TCL55712.1"/>
    </source>
</evidence>
<dbReference type="STRING" id="1469948.GCA_000732725_01220"/>
<comment type="caution">
    <text evidence="2">The sequence shown here is derived from an EMBL/GenBank/DDBJ whole genome shotgun (WGS) entry which is preliminary data.</text>
</comment>
<dbReference type="PROSITE" id="PS52050">
    <property type="entry name" value="WYL"/>
    <property type="match status" value="1"/>
</dbReference>
<dbReference type="InterPro" id="IPR051534">
    <property type="entry name" value="CBASS_pafABC_assoc_protein"/>
</dbReference>
<dbReference type="InterPro" id="IPR036390">
    <property type="entry name" value="WH_DNA-bd_sf"/>
</dbReference>
<evidence type="ECO:0000313" key="3">
    <source>
        <dbReference type="Proteomes" id="UP000295718"/>
    </source>
</evidence>
<organism evidence="2 3">
    <name type="scientific">Kineothrix alysoides</name>
    <dbReference type="NCBI Taxonomy" id="1469948"/>
    <lineage>
        <taxon>Bacteria</taxon>
        <taxon>Bacillati</taxon>
        <taxon>Bacillota</taxon>
        <taxon>Clostridia</taxon>
        <taxon>Lachnospirales</taxon>
        <taxon>Lachnospiraceae</taxon>
        <taxon>Kineothrix</taxon>
    </lineage>
</organism>
<dbReference type="Proteomes" id="UP000295718">
    <property type="component" value="Unassembled WGS sequence"/>
</dbReference>
<gene>
    <name evidence="2" type="ORF">EDD76_114124</name>
</gene>
<dbReference type="InterPro" id="IPR026881">
    <property type="entry name" value="WYL_dom"/>
</dbReference>